<dbReference type="Proteomes" id="UP001165652">
    <property type="component" value="Unassembled WGS sequence"/>
</dbReference>
<evidence type="ECO:0000313" key="2">
    <source>
        <dbReference type="EMBL" id="MDC7787334.1"/>
    </source>
</evidence>
<protein>
    <submittedName>
        <fullName evidence="2">Uncharacterized protein</fullName>
    </submittedName>
</protein>
<accession>A0ABT5JCH8</accession>
<proteinExistence type="predicted"/>
<gene>
    <name evidence="2" type="ORF">PQJ73_16710</name>
</gene>
<keyword evidence="1" id="KW-0175">Coiled coil</keyword>
<dbReference type="EMBL" id="JAQQLI010000026">
    <property type="protein sequence ID" value="MDC7787334.1"/>
    <property type="molecule type" value="Genomic_DNA"/>
</dbReference>
<reference evidence="2" key="1">
    <citation type="journal article" date="2023" name="Microbiol Resour">
        <title>Genome Sequences of Rhodoplanes serenus and Two Thermotolerant Strains, Rhodoplanes tepidamans and 'Rhodoplanes cryptolactis,' Further Refine the Genus.</title>
        <authorList>
            <person name="Rayyan A.A."/>
            <person name="Kyndt J.A."/>
        </authorList>
    </citation>
    <scope>NUCLEOTIDE SEQUENCE</scope>
    <source>
        <strain evidence="2">DSM 9987</strain>
    </source>
</reference>
<sequence>MIPAPPLSENLLRLAHWFTSIRNGVHAFTPDGMEAFEALLHGCADEAERLEAELREARTALLDDAARSLLSERIEAAVPQLAFTTAQLDTLLAVARGEVPNVVLFPKPHRLATGCVEVPFGGDAA</sequence>
<dbReference type="RefSeq" id="WP_272778174.1">
    <property type="nucleotide sequence ID" value="NZ_JAQQLI010000026.1"/>
</dbReference>
<evidence type="ECO:0000256" key="1">
    <source>
        <dbReference type="SAM" id="Coils"/>
    </source>
</evidence>
<feature type="coiled-coil region" evidence="1">
    <location>
        <begin position="33"/>
        <end position="67"/>
    </location>
</feature>
<evidence type="ECO:0000313" key="3">
    <source>
        <dbReference type="Proteomes" id="UP001165652"/>
    </source>
</evidence>
<name>A0ABT5JCH8_RHOTP</name>
<organism evidence="2 3">
    <name type="scientific">Rhodoplanes tepidamans</name>
    <name type="common">Rhodoplanes cryptolactis</name>
    <dbReference type="NCBI Taxonomy" id="200616"/>
    <lineage>
        <taxon>Bacteria</taxon>
        <taxon>Pseudomonadati</taxon>
        <taxon>Pseudomonadota</taxon>
        <taxon>Alphaproteobacteria</taxon>
        <taxon>Hyphomicrobiales</taxon>
        <taxon>Nitrobacteraceae</taxon>
        <taxon>Rhodoplanes</taxon>
    </lineage>
</organism>
<comment type="caution">
    <text evidence="2">The sequence shown here is derived from an EMBL/GenBank/DDBJ whole genome shotgun (WGS) entry which is preliminary data.</text>
</comment>
<keyword evidence="3" id="KW-1185">Reference proteome</keyword>
<reference evidence="2" key="2">
    <citation type="submission" date="2023-02" db="EMBL/GenBank/DDBJ databases">
        <authorList>
            <person name="Rayyan A."/>
            <person name="Meyer T."/>
            <person name="Kyndt J.A."/>
        </authorList>
    </citation>
    <scope>NUCLEOTIDE SEQUENCE</scope>
    <source>
        <strain evidence="2">DSM 9987</strain>
    </source>
</reference>